<evidence type="ECO:0000259" key="5">
    <source>
        <dbReference type="PROSITE" id="PS50931"/>
    </source>
</evidence>
<evidence type="ECO:0000313" key="6">
    <source>
        <dbReference type="EMBL" id="GCD09327.1"/>
    </source>
</evidence>
<dbReference type="PROSITE" id="PS50931">
    <property type="entry name" value="HTH_LYSR"/>
    <property type="match status" value="1"/>
</dbReference>
<dbReference type="SUPFAM" id="SSF53850">
    <property type="entry name" value="Periplasmic binding protein-like II"/>
    <property type="match status" value="1"/>
</dbReference>
<evidence type="ECO:0000256" key="3">
    <source>
        <dbReference type="ARBA" id="ARBA00023125"/>
    </source>
</evidence>
<dbReference type="GO" id="GO:0003700">
    <property type="term" value="F:DNA-binding transcription factor activity"/>
    <property type="evidence" value="ECO:0007669"/>
    <property type="project" value="InterPro"/>
</dbReference>
<dbReference type="InterPro" id="IPR036388">
    <property type="entry name" value="WH-like_DNA-bd_sf"/>
</dbReference>
<comment type="similarity">
    <text evidence="1">Belongs to the LysR transcriptional regulatory family.</text>
</comment>
<sequence>MDFKQIEAFINVAKFKSFSKAASTIFLSQPTISSHIASLERELNVQLFDRTSKEVYLTPAGHSFLEYAINIINIRNNAVSNLSNFNTTISGRLNLYASTTPCNSLVPGLIKKFSKSYPDVRFNITEESSGNIIKDILDLQCEIAIIGTAVKNEKIKSYKLMEDDLVLISSTELNVPDEITLKDLLKYKFIIREKNSATRTTLDTALESKGLNPNLLNVFCEVNTLDNLLQFVKLGTGVSIISEKISFDYIDKSNIKISKIKDLLLKRNLYLIVNSKRTLTPIANAFFNMCSEMFSLIEYEG</sequence>
<dbReference type="GO" id="GO:0000976">
    <property type="term" value="F:transcription cis-regulatory region binding"/>
    <property type="evidence" value="ECO:0007669"/>
    <property type="project" value="TreeGrafter"/>
</dbReference>
<keyword evidence="3" id="KW-0238">DNA-binding</keyword>
<accession>A0A401UIG1</accession>
<dbReference type="FunFam" id="1.10.10.10:FF:000001">
    <property type="entry name" value="LysR family transcriptional regulator"/>
    <property type="match status" value="1"/>
</dbReference>
<evidence type="ECO:0000256" key="2">
    <source>
        <dbReference type="ARBA" id="ARBA00023015"/>
    </source>
</evidence>
<feature type="domain" description="HTH lysR-type" evidence="5">
    <location>
        <begin position="1"/>
        <end position="58"/>
    </location>
</feature>
<dbReference type="Pfam" id="PF03466">
    <property type="entry name" value="LysR_substrate"/>
    <property type="match status" value="1"/>
</dbReference>
<keyword evidence="2" id="KW-0805">Transcription regulation</keyword>
<evidence type="ECO:0000256" key="1">
    <source>
        <dbReference type="ARBA" id="ARBA00009437"/>
    </source>
</evidence>
<name>A0A401UIG1_9CLOT</name>
<evidence type="ECO:0000313" key="7">
    <source>
        <dbReference type="Proteomes" id="UP000287872"/>
    </source>
</evidence>
<comment type="caution">
    <text evidence="6">The sequence shown here is derived from an EMBL/GenBank/DDBJ whole genome shotgun (WGS) entry which is preliminary data.</text>
</comment>
<dbReference type="PANTHER" id="PTHR30126">
    <property type="entry name" value="HTH-TYPE TRANSCRIPTIONAL REGULATOR"/>
    <property type="match status" value="1"/>
</dbReference>
<reference evidence="6 7" key="1">
    <citation type="submission" date="2018-11" db="EMBL/GenBank/DDBJ databases">
        <title>Genome sequencing and assembly of Clostridium tagluense strain A121.</title>
        <authorList>
            <person name="Murakami T."/>
            <person name="Segawa T."/>
            <person name="Shcherbakova V.A."/>
            <person name="Mori H."/>
            <person name="Yoshimura Y."/>
        </authorList>
    </citation>
    <scope>NUCLEOTIDE SEQUENCE [LARGE SCALE GENOMIC DNA]</scope>
    <source>
        <strain evidence="6 7">A121</strain>
    </source>
</reference>
<dbReference type="PANTHER" id="PTHR30126:SF64">
    <property type="entry name" value="HTH-TYPE TRANSCRIPTIONAL REGULATOR CITR"/>
    <property type="match status" value="1"/>
</dbReference>
<dbReference type="OrthoDB" id="9785745at2"/>
<dbReference type="Gene3D" id="1.10.10.10">
    <property type="entry name" value="Winged helix-like DNA-binding domain superfamily/Winged helix DNA-binding domain"/>
    <property type="match status" value="1"/>
</dbReference>
<dbReference type="InterPro" id="IPR047788">
    <property type="entry name" value="LysR-like_Sec_metab"/>
</dbReference>
<evidence type="ECO:0000256" key="4">
    <source>
        <dbReference type="ARBA" id="ARBA00023163"/>
    </source>
</evidence>
<keyword evidence="4" id="KW-0804">Transcription</keyword>
<gene>
    <name evidence="6" type="ORF">Ctaglu_09500</name>
</gene>
<proteinExistence type="inferred from homology"/>
<dbReference type="Proteomes" id="UP000287872">
    <property type="component" value="Unassembled WGS sequence"/>
</dbReference>
<dbReference type="PRINTS" id="PR00039">
    <property type="entry name" value="HTHLYSR"/>
</dbReference>
<dbReference type="Pfam" id="PF00126">
    <property type="entry name" value="HTH_1"/>
    <property type="match status" value="1"/>
</dbReference>
<dbReference type="EMBL" id="BHYK01000004">
    <property type="protein sequence ID" value="GCD09327.1"/>
    <property type="molecule type" value="Genomic_DNA"/>
</dbReference>
<keyword evidence="7" id="KW-1185">Reference proteome</keyword>
<dbReference type="RefSeq" id="WP_124998628.1">
    <property type="nucleotide sequence ID" value="NZ_BHYK01000004.1"/>
</dbReference>
<dbReference type="NCBIfam" id="NF040786">
    <property type="entry name" value="LysR_Sec_metab"/>
    <property type="match status" value="1"/>
</dbReference>
<organism evidence="6 7">
    <name type="scientific">Clostridium tagluense</name>
    <dbReference type="NCBI Taxonomy" id="360422"/>
    <lineage>
        <taxon>Bacteria</taxon>
        <taxon>Bacillati</taxon>
        <taxon>Bacillota</taxon>
        <taxon>Clostridia</taxon>
        <taxon>Eubacteriales</taxon>
        <taxon>Clostridiaceae</taxon>
        <taxon>Clostridium</taxon>
    </lineage>
</organism>
<dbReference type="InterPro" id="IPR036390">
    <property type="entry name" value="WH_DNA-bd_sf"/>
</dbReference>
<dbReference type="AlphaFoldDB" id="A0A401UIG1"/>
<dbReference type="InterPro" id="IPR000847">
    <property type="entry name" value="LysR_HTH_N"/>
</dbReference>
<dbReference type="SUPFAM" id="SSF46785">
    <property type="entry name" value="Winged helix' DNA-binding domain"/>
    <property type="match status" value="1"/>
</dbReference>
<protein>
    <submittedName>
        <fullName evidence="6">LysR family transcriptional regulator</fullName>
    </submittedName>
</protein>
<dbReference type="Gene3D" id="3.40.190.290">
    <property type="match status" value="1"/>
</dbReference>
<dbReference type="InterPro" id="IPR005119">
    <property type="entry name" value="LysR_subst-bd"/>
</dbReference>